<proteinExistence type="predicted"/>
<keyword evidence="2" id="KW-1185">Reference proteome</keyword>
<gene>
    <name evidence="1" type="ORF">G2W53_015446</name>
</gene>
<accession>A0A834WW49</accession>
<reference evidence="1" key="1">
    <citation type="submission" date="2020-09" db="EMBL/GenBank/DDBJ databases">
        <title>Genome-Enabled Discovery of Anthraquinone Biosynthesis in Senna tora.</title>
        <authorList>
            <person name="Kang S.-H."/>
            <person name="Pandey R.P."/>
            <person name="Lee C.-M."/>
            <person name="Sim J.-S."/>
            <person name="Jeong J.-T."/>
            <person name="Choi B.-S."/>
            <person name="Jung M."/>
            <person name="Ginzburg D."/>
            <person name="Zhao K."/>
            <person name="Won S.Y."/>
            <person name="Oh T.-J."/>
            <person name="Yu Y."/>
            <person name="Kim N.-H."/>
            <person name="Lee O.R."/>
            <person name="Lee T.-H."/>
            <person name="Bashyal P."/>
            <person name="Kim T.-S."/>
            <person name="Lee W.-H."/>
            <person name="Kawkins C."/>
            <person name="Kim C.-K."/>
            <person name="Kim J.S."/>
            <person name="Ahn B.O."/>
            <person name="Rhee S.Y."/>
            <person name="Sohng J.K."/>
        </authorList>
    </citation>
    <scope>NUCLEOTIDE SEQUENCE</scope>
    <source>
        <tissue evidence="1">Leaf</tissue>
    </source>
</reference>
<name>A0A834WW49_9FABA</name>
<dbReference type="AlphaFoldDB" id="A0A834WW49"/>
<protein>
    <submittedName>
        <fullName evidence="1">Uncharacterized protein</fullName>
    </submittedName>
</protein>
<organism evidence="1 2">
    <name type="scientific">Senna tora</name>
    <dbReference type="NCBI Taxonomy" id="362788"/>
    <lineage>
        <taxon>Eukaryota</taxon>
        <taxon>Viridiplantae</taxon>
        <taxon>Streptophyta</taxon>
        <taxon>Embryophyta</taxon>
        <taxon>Tracheophyta</taxon>
        <taxon>Spermatophyta</taxon>
        <taxon>Magnoliopsida</taxon>
        <taxon>eudicotyledons</taxon>
        <taxon>Gunneridae</taxon>
        <taxon>Pentapetalae</taxon>
        <taxon>rosids</taxon>
        <taxon>fabids</taxon>
        <taxon>Fabales</taxon>
        <taxon>Fabaceae</taxon>
        <taxon>Caesalpinioideae</taxon>
        <taxon>Cassia clade</taxon>
        <taxon>Senna</taxon>
    </lineage>
</organism>
<dbReference type="Proteomes" id="UP000634136">
    <property type="component" value="Unassembled WGS sequence"/>
</dbReference>
<comment type="caution">
    <text evidence="1">The sequence shown here is derived from an EMBL/GenBank/DDBJ whole genome shotgun (WGS) entry which is preliminary data.</text>
</comment>
<evidence type="ECO:0000313" key="2">
    <source>
        <dbReference type="Proteomes" id="UP000634136"/>
    </source>
</evidence>
<sequence length="94" mass="10737">MQKKTYIQNIKILLGPKKKFRCVGRPFQFITLNFKTLAYEQCTLCAVEMETHPNLTREKIYTFGNPSPNVLITRFISSGYSNALGATFEEKGPN</sequence>
<evidence type="ECO:0000313" key="1">
    <source>
        <dbReference type="EMBL" id="KAF7833113.1"/>
    </source>
</evidence>
<dbReference type="EMBL" id="JAAIUW010000005">
    <property type="protein sequence ID" value="KAF7833113.1"/>
    <property type="molecule type" value="Genomic_DNA"/>
</dbReference>